<gene>
    <name evidence="2" type="ORF">BDV24DRAFT_172485</name>
</gene>
<accession>A0A5N6YF29</accession>
<proteinExistence type="predicted"/>
<feature type="compositionally biased region" description="Polar residues" evidence="1">
    <location>
        <begin position="12"/>
        <end position="27"/>
    </location>
</feature>
<dbReference type="AlphaFoldDB" id="A0A5N6YF29"/>
<name>A0A5N6YF29_9EURO</name>
<protein>
    <submittedName>
        <fullName evidence="2">Uncharacterized protein</fullName>
    </submittedName>
</protein>
<feature type="region of interest" description="Disordered" evidence="1">
    <location>
        <begin position="1"/>
        <end position="27"/>
    </location>
</feature>
<evidence type="ECO:0000313" key="2">
    <source>
        <dbReference type="EMBL" id="KAE8343818.1"/>
    </source>
</evidence>
<dbReference type="EMBL" id="ML737127">
    <property type="protein sequence ID" value="KAE8343818.1"/>
    <property type="molecule type" value="Genomic_DNA"/>
</dbReference>
<dbReference type="Proteomes" id="UP000325558">
    <property type="component" value="Unassembled WGS sequence"/>
</dbReference>
<sequence>MATGDSGLPSAEYTTQLDDSNESSSEYDITWSPGDGVCPTTVEFNHCCQSKTDDWKNAAASHLEGTECFQYYLSAFLGLFENIPPFYHCPPGAVNISGRPKSFLVLKSSLQVKTTEDSNCNQPQKPIDYLQCLGSPAPVKYRTKAETKLEAAIPVCAKPLRSGYFTNIVLAWSYIISCRWVEILQQAGEESQILHEHGMQVEDSFWDIVTQGCWVARAEKFKGVFYSPWMVRREGSRNKRGDRKPVIPNSSLAFDILLGFCLLEGLEGEFLAGFASVLILTSRHAPPPRFAPPIMIARAPMRSLRSPKDMVFLELFRSIDKCMFLSSTQDALDSLLCSTFFDPCVPCNFIGAASLGVKKALSIVDKIDNRQLLFAVTNIKPHLSLLWAAAVCNDHVTSFLNMALHSLPPICLVTAFCTNTAQSFLQIAYPVRDPEDVITSRALEFQTSYFCRPELPMPWSPAPPFGTTSVENLSLEVRAHLAHIHRPISWRLYWHPLKVIEASNMCHSCSTGDLNEMPYPEQYIADEQSGFATSRLFNWHRSYDDGIWLDDGQRDIESVRQLQIHPWIIDPFDSPEDEPAEEPKHHELCVERILQWNNEVEKC</sequence>
<evidence type="ECO:0000256" key="1">
    <source>
        <dbReference type="SAM" id="MobiDB-lite"/>
    </source>
</evidence>
<dbReference type="OrthoDB" id="3549294at2759"/>
<organism evidence="2">
    <name type="scientific">Aspergillus arachidicola</name>
    <dbReference type="NCBI Taxonomy" id="656916"/>
    <lineage>
        <taxon>Eukaryota</taxon>
        <taxon>Fungi</taxon>
        <taxon>Dikarya</taxon>
        <taxon>Ascomycota</taxon>
        <taxon>Pezizomycotina</taxon>
        <taxon>Eurotiomycetes</taxon>
        <taxon>Eurotiomycetidae</taxon>
        <taxon>Eurotiales</taxon>
        <taxon>Aspergillaceae</taxon>
        <taxon>Aspergillus</taxon>
        <taxon>Aspergillus subgen. Circumdati</taxon>
    </lineage>
</organism>
<reference evidence="2" key="1">
    <citation type="submission" date="2019-04" db="EMBL/GenBank/DDBJ databases">
        <title>Friends and foes A comparative genomics study of 23 Aspergillus species from section Flavi.</title>
        <authorList>
            <consortium name="DOE Joint Genome Institute"/>
            <person name="Kjaerbolling I."/>
            <person name="Vesth T."/>
            <person name="Frisvad J.C."/>
            <person name="Nybo J.L."/>
            <person name="Theobald S."/>
            <person name="Kildgaard S."/>
            <person name="Isbrandt T."/>
            <person name="Kuo A."/>
            <person name="Sato A."/>
            <person name="Lyhne E.K."/>
            <person name="Kogle M.E."/>
            <person name="Wiebenga A."/>
            <person name="Kun R.S."/>
            <person name="Lubbers R.J."/>
            <person name="Makela M.R."/>
            <person name="Barry K."/>
            <person name="Chovatia M."/>
            <person name="Clum A."/>
            <person name="Daum C."/>
            <person name="Haridas S."/>
            <person name="He G."/>
            <person name="LaButti K."/>
            <person name="Lipzen A."/>
            <person name="Mondo S."/>
            <person name="Riley R."/>
            <person name="Salamov A."/>
            <person name="Simmons B.A."/>
            <person name="Magnuson J.K."/>
            <person name="Henrissat B."/>
            <person name="Mortensen U.H."/>
            <person name="Larsen T.O."/>
            <person name="Devries R.P."/>
            <person name="Grigoriev I.V."/>
            <person name="Machida M."/>
            <person name="Baker S.E."/>
            <person name="Andersen M.R."/>
        </authorList>
    </citation>
    <scope>NUCLEOTIDE SEQUENCE</scope>
    <source>
        <strain evidence="2">CBS 117612</strain>
    </source>
</reference>